<evidence type="ECO:0000256" key="7">
    <source>
        <dbReference type="ARBA" id="ARBA00023010"/>
    </source>
</evidence>
<dbReference type="PANTHER" id="PTHR42982:SF1">
    <property type="entry name" value="SEC-INDEPENDENT PROTEIN TRANSLOCASE PROTEIN TATA"/>
    <property type="match status" value="1"/>
</dbReference>
<evidence type="ECO:0000256" key="2">
    <source>
        <dbReference type="ARBA" id="ARBA00022448"/>
    </source>
</evidence>
<evidence type="ECO:0000256" key="3">
    <source>
        <dbReference type="ARBA" id="ARBA00022475"/>
    </source>
</evidence>
<comment type="similarity">
    <text evidence="9">Belongs to the TatA/E family.</text>
</comment>
<evidence type="ECO:0000256" key="6">
    <source>
        <dbReference type="ARBA" id="ARBA00022989"/>
    </source>
</evidence>
<accession>A0A0G0G4L2</accession>
<evidence type="ECO:0000313" key="11">
    <source>
        <dbReference type="Proteomes" id="UP000034917"/>
    </source>
</evidence>
<dbReference type="AlphaFoldDB" id="A0A0G0G4L2"/>
<feature type="transmembrane region" description="Helical" evidence="9">
    <location>
        <begin position="6"/>
        <end position="23"/>
    </location>
</feature>
<keyword evidence="8 9" id="KW-0472">Membrane</keyword>
<dbReference type="InterPro" id="IPR003369">
    <property type="entry name" value="TatA/B/E"/>
</dbReference>
<comment type="caution">
    <text evidence="10">The sequence shown here is derived from an EMBL/GenBank/DDBJ whole genome shotgun (WGS) entry which is preliminary data.</text>
</comment>
<dbReference type="NCBIfam" id="TIGR01411">
    <property type="entry name" value="tatAE"/>
    <property type="match status" value="1"/>
</dbReference>
<evidence type="ECO:0000256" key="4">
    <source>
        <dbReference type="ARBA" id="ARBA00022692"/>
    </source>
</evidence>
<sequence length="50" mass="5584">MFNNIGTTEIIIIFVVVLIFFGGKKLPELAKGIGEAIREFKKSAKDDDKK</sequence>
<protein>
    <recommendedName>
        <fullName evidence="9">Sec-independent protein translocase protein TatA</fullName>
    </recommendedName>
</protein>
<dbReference type="PANTHER" id="PTHR42982">
    <property type="entry name" value="SEC-INDEPENDENT PROTEIN TRANSLOCASE PROTEIN TATA"/>
    <property type="match status" value="1"/>
</dbReference>
<dbReference type="Gene3D" id="1.20.5.3310">
    <property type="match status" value="1"/>
</dbReference>
<comment type="subunit">
    <text evidence="9">Forms a complex with TatC.</text>
</comment>
<dbReference type="InterPro" id="IPR006312">
    <property type="entry name" value="TatA/E"/>
</dbReference>
<evidence type="ECO:0000313" key="10">
    <source>
        <dbReference type="EMBL" id="KKQ26063.1"/>
    </source>
</evidence>
<proteinExistence type="inferred from homology"/>
<dbReference type="Pfam" id="PF02416">
    <property type="entry name" value="TatA_B_E"/>
    <property type="match status" value="1"/>
</dbReference>
<comment type="subcellular location">
    <subcellularLocation>
        <location evidence="1 9">Cell membrane</location>
        <topology evidence="1 9">Single-pass membrane protein</topology>
    </subcellularLocation>
</comment>
<keyword evidence="5 9" id="KW-0653">Protein transport</keyword>
<comment type="function">
    <text evidence="9">Part of the twin-arginine translocation (Tat) system that transports large folded proteins containing a characteristic twin-arginine motif in their signal peptide across membranes. TatA could form the protein-conducting channel of the Tat system.</text>
</comment>
<keyword evidence="2 9" id="KW-0813">Transport</keyword>
<dbReference type="HAMAP" id="MF_00236">
    <property type="entry name" value="TatA_E"/>
    <property type="match status" value="1"/>
</dbReference>
<evidence type="ECO:0000256" key="5">
    <source>
        <dbReference type="ARBA" id="ARBA00022927"/>
    </source>
</evidence>
<dbReference type="GO" id="GO:0008320">
    <property type="term" value="F:protein transmembrane transporter activity"/>
    <property type="evidence" value="ECO:0007669"/>
    <property type="project" value="UniProtKB-UniRule"/>
</dbReference>
<evidence type="ECO:0000256" key="9">
    <source>
        <dbReference type="HAMAP-Rule" id="MF_00236"/>
    </source>
</evidence>
<dbReference type="NCBIfam" id="NF011430">
    <property type="entry name" value="PRK14861.1"/>
    <property type="match status" value="1"/>
</dbReference>
<evidence type="ECO:0000256" key="8">
    <source>
        <dbReference type="ARBA" id="ARBA00023136"/>
    </source>
</evidence>
<dbReference type="EMBL" id="LBSV01000004">
    <property type="protein sequence ID" value="KKQ26063.1"/>
    <property type="molecule type" value="Genomic_DNA"/>
</dbReference>
<dbReference type="GO" id="GO:0043953">
    <property type="term" value="P:protein transport by the Tat complex"/>
    <property type="evidence" value="ECO:0007669"/>
    <property type="project" value="UniProtKB-UniRule"/>
</dbReference>
<dbReference type="GO" id="GO:0033281">
    <property type="term" value="C:TAT protein transport complex"/>
    <property type="evidence" value="ECO:0007669"/>
    <property type="project" value="UniProtKB-UniRule"/>
</dbReference>
<gene>
    <name evidence="9" type="primary">tatA</name>
    <name evidence="10" type="ORF">US40_C0004G0098</name>
</gene>
<keyword evidence="6 9" id="KW-1133">Transmembrane helix</keyword>
<keyword evidence="4 9" id="KW-0812">Transmembrane</keyword>
<dbReference type="Proteomes" id="UP000034917">
    <property type="component" value="Unassembled WGS sequence"/>
</dbReference>
<reference evidence="10 11" key="1">
    <citation type="journal article" date="2015" name="Nature">
        <title>rRNA introns, odd ribosomes, and small enigmatic genomes across a large radiation of phyla.</title>
        <authorList>
            <person name="Brown C.T."/>
            <person name="Hug L.A."/>
            <person name="Thomas B.C."/>
            <person name="Sharon I."/>
            <person name="Castelle C.J."/>
            <person name="Singh A."/>
            <person name="Wilkins M.J."/>
            <person name="Williams K.H."/>
            <person name="Banfield J.F."/>
        </authorList>
    </citation>
    <scope>NUCLEOTIDE SEQUENCE [LARGE SCALE GENOMIC DNA]</scope>
</reference>
<evidence type="ECO:0000256" key="1">
    <source>
        <dbReference type="ARBA" id="ARBA00004162"/>
    </source>
</evidence>
<organism evidence="10 11">
    <name type="scientific">Candidatus Roizmanbacteria bacterium GW2011_GWC2_37_13</name>
    <dbReference type="NCBI Taxonomy" id="1618486"/>
    <lineage>
        <taxon>Bacteria</taxon>
        <taxon>Candidatus Roizmaniibacteriota</taxon>
    </lineage>
</organism>
<keyword evidence="3 9" id="KW-1003">Cell membrane</keyword>
<name>A0A0G0G4L2_9BACT</name>
<keyword evidence="7 9" id="KW-0811">Translocation</keyword>